<dbReference type="InterPro" id="IPR027417">
    <property type="entry name" value="P-loop_NTPase"/>
</dbReference>
<feature type="domain" description="ATPsynthase alpha/beta subunit barrel-sandwich" evidence="14">
    <location>
        <begin position="149"/>
        <end position="235"/>
    </location>
</feature>
<comment type="function">
    <text evidence="9">Catalytic subunit of the V1 complex of vacuolar(H+)-ATPase (V-ATPase), a multisubunit enzyme composed of a peripheral complex (V1) that hydrolyzes ATP and a membrane integral complex (V0) that translocates protons. V-ATPase is responsible for acidifying and maintaining the pH of intracellular compartments and in some cell types, is targeted to the plasma membrane, where it is responsible for acidifying the extracellular environment.</text>
</comment>
<evidence type="ECO:0000256" key="2">
    <source>
        <dbReference type="ARBA" id="ARBA00012473"/>
    </source>
</evidence>
<evidence type="ECO:0000256" key="6">
    <source>
        <dbReference type="ARBA" id="ARBA00022840"/>
    </source>
</evidence>
<dbReference type="Pfam" id="PF00006">
    <property type="entry name" value="ATP-synt_ab"/>
    <property type="match status" value="1"/>
</dbReference>
<dbReference type="CDD" id="cd18119">
    <property type="entry name" value="ATP-synt_V_A-type_alpha_N"/>
    <property type="match status" value="1"/>
</dbReference>
<dbReference type="EC" id="7.1.2.2" evidence="2"/>
<evidence type="ECO:0000259" key="15">
    <source>
        <dbReference type="Pfam" id="PF22919"/>
    </source>
</evidence>
<dbReference type="InterPro" id="IPR020003">
    <property type="entry name" value="ATPase_a/bsu_AS"/>
</dbReference>
<dbReference type="AlphaFoldDB" id="A0AA39G274"/>
<dbReference type="Gene3D" id="1.10.1140.10">
    <property type="entry name" value="Bovine Mitochondrial F1-atpase, Atp Synthase Beta Chain, Chain D, domain 3"/>
    <property type="match status" value="1"/>
</dbReference>
<dbReference type="Pfam" id="PF02874">
    <property type="entry name" value="ATP-synt_ab_N"/>
    <property type="match status" value="1"/>
</dbReference>
<dbReference type="FunFam" id="3.40.50.300:FF:000052">
    <property type="entry name" value="V-type proton ATPase catalytic subunit A"/>
    <property type="match status" value="1"/>
</dbReference>
<evidence type="ECO:0000259" key="14">
    <source>
        <dbReference type="Pfam" id="PF16886"/>
    </source>
</evidence>
<dbReference type="InterPro" id="IPR023366">
    <property type="entry name" value="ATP_synth_asu-like_sf"/>
</dbReference>
<dbReference type="InterPro" id="IPR000194">
    <property type="entry name" value="ATPase_F1/V1/A1_a/bsu_nucl-bd"/>
</dbReference>
<dbReference type="CDD" id="cd01134">
    <property type="entry name" value="V_A-ATPase_A"/>
    <property type="match status" value="1"/>
</dbReference>
<dbReference type="Pfam" id="PF22919">
    <property type="entry name" value="ATP-synt_VA_C"/>
    <property type="match status" value="1"/>
</dbReference>
<evidence type="ECO:0000256" key="9">
    <source>
        <dbReference type="ARBA" id="ARBA00045347"/>
    </source>
</evidence>
<organism evidence="16 17">
    <name type="scientific">Microctonus hyperodae</name>
    <name type="common">Parasitoid wasp</name>
    <dbReference type="NCBI Taxonomy" id="165561"/>
    <lineage>
        <taxon>Eukaryota</taxon>
        <taxon>Metazoa</taxon>
        <taxon>Ecdysozoa</taxon>
        <taxon>Arthropoda</taxon>
        <taxon>Hexapoda</taxon>
        <taxon>Insecta</taxon>
        <taxon>Pterygota</taxon>
        <taxon>Neoptera</taxon>
        <taxon>Endopterygota</taxon>
        <taxon>Hymenoptera</taxon>
        <taxon>Apocrita</taxon>
        <taxon>Ichneumonoidea</taxon>
        <taxon>Braconidae</taxon>
        <taxon>Euphorinae</taxon>
        <taxon>Microctonus</taxon>
    </lineage>
</organism>
<keyword evidence="8" id="KW-0406">Ion transport</keyword>
<dbReference type="InterPro" id="IPR055190">
    <property type="entry name" value="ATP-synt_VA_C"/>
</dbReference>
<reference evidence="16" key="2">
    <citation type="submission" date="2023-03" db="EMBL/GenBank/DDBJ databases">
        <authorList>
            <person name="Inwood S.N."/>
            <person name="Skelly J.G."/>
            <person name="Guhlin J."/>
            <person name="Harrop T.W.R."/>
            <person name="Goldson S.G."/>
            <person name="Dearden P.K."/>
        </authorList>
    </citation>
    <scope>NUCLEOTIDE SEQUENCE</scope>
    <source>
        <strain evidence="16">Lincoln</strain>
        <tissue evidence="16">Whole body</tissue>
    </source>
</reference>
<dbReference type="InterPro" id="IPR022878">
    <property type="entry name" value="V-ATPase_asu"/>
</dbReference>
<evidence type="ECO:0000256" key="3">
    <source>
        <dbReference type="ARBA" id="ARBA00022448"/>
    </source>
</evidence>
<dbReference type="GO" id="GO:0005765">
    <property type="term" value="C:lysosomal membrane"/>
    <property type="evidence" value="ECO:0007669"/>
    <property type="project" value="TreeGrafter"/>
</dbReference>
<comment type="subunit">
    <text evidence="10">V-ATPase is a heteromultimeric enzyme made up of two complexes: the ATP-hydrolytic V1 complex and the proton translocation V0 complex. The V1 complex consists of three catalytic AB heterodimers that form a heterohexamer, three peripheral stalks each consisting of EG heterodimers, one central rotor including subunits D and F, and the regulatory subunits C and H. The proton translocation complex V0 consists of the proton transport subunit a, a ring of proteolipid subunits c9c'', rotary subunit d, subunits e and f, and the accessory subunits VhaAC45 and ATP6AP2.</text>
</comment>
<keyword evidence="7" id="KW-1278">Translocase</keyword>
<dbReference type="FunFam" id="2.40.30.20:FF:000002">
    <property type="entry name" value="V-type proton ATPase catalytic subunit A"/>
    <property type="match status" value="1"/>
</dbReference>
<name>A0AA39G274_MICHY</name>
<dbReference type="NCBIfam" id="TIGR01042">
    <property type="entry name" value="V-ATPase_V1_A"/>
    <property type="match status" value="1"/>
</dbReference>
<feature type="domain" description="ATPase F1/V1/A1 complex alpha/beta subunit N-terminal" evidence="13">
    <location>
        <begin position="45"/>
        <end position="107"/>
    </location>
</feature>
<dbReference type="NCBIfam" id="NF003220">
    <property type="entry name" value="PRK04192.1"/>
    <property type="match status" value="1"/>
</dbReference>
<dbReference type="GO" id="GO:0046034">
    <property type="term" value="P:ATP metabolic process"/>
    <property type="evidence" value="ECO:0007669"/>
    <property type="project" value="InterPro"/>
</dbReference>
<keyword evidence="4" id="KW-0547">Nucleotide-binding</keyword>
<dbReference type="GO" id="GO:0046961">
    <property type="term" value="F:proton-transporting ATPase activity, rotational mechanism"/>
    <property type="evidence" value="ECO:0007669"/>
    <property type="project" value="InterPro"/>
</dbReference>
<evidence type="ECO:0000256" key="5">
    <source>
        <dbReference type="ARBA" id="ARBA00022781"/>
    </source>
</evidence>
<feature type="domain" description="ATP synthase A/B type C-terminal" evidence="15">
    <location>
        <begin position="487"/>
        <end position="586"/>
    </location>
</feature>
<comment type="catalytic activity">
    <reaction evidence="11">
        <text>ATP + H2O + 4 H(+)(in) = ADP + phosphate + 5 H(+)(out)</text>
        <dbReference type="Rhea" id="RHEA:57720"/>
        <dbReference type="ChEBI" id="CHEBI:15377"/>
        <dbReference type="ChEBI" id="CHEBI:15378"/>
        <dbReference type="ChEBI" id="CHEBI:30616"/>
        <dbReference type="ChEBI" id="CHEBI:43474"/>
        <dbReference type="ChEBI" id="CHEBI:456216"/>
        <dbReference type="EC" id="7.1.2.2"/>
    </reaction>
</comment>
<dbReference type="InterPro" id="IPR031686">
    <property type="entry name" value="ATP-synth_a_Xtn"/>
</dbReference>
<dbReference type="PANTHER" id="PTHR43607:SF1">
    <property type="entry name" value="H(+)-TRANSPORTING TWO-SECTOR ATPASE"/>
    <property type="match status" value="1"/>
</dbReference>
<evidence type="ECO:0000256" key="1">
    <source>
        <dbReference type="ARBA" id="ARBA00008936"/>
    </source>
</evidence>
<dbReference type="Proteomes" id="UP001168972">
    <property type="component" value="Unassembled WGS sequence"/>
</dbReference>
<protein>
    <recommendedName>
        <fullName evidence="2">H(+)-transporting two-sector ATPase</fullName>
        <ecNumber evidence="2">7.1.2.2</ecNumber>
    </recommendedName>
</protein>
<dbReference type="Gene3D" id="3.40.50.300">
    <property type="entry name" value="P-loop containing nucleotide triphosphate hydrolases"/>
    <property type="match status" value="1"/>
</dbReference>
<dbReference type="Gene3D" id="2.40.50.100">
    <property type="match status" value="1"/>
</dbReference>
<dbReference type="EMBL" id="JAQQBR010000003">
    <property type="protein sequence ID" value="KAK0179931.1"/>
    <property type="molecule type" value="Genomic_DNA"/>
</dbReference>
<evidence type="ECO:0000259" key="13">
    <source>
        <dbReference type="Pfam" id="PF02874"/>
    </source>
</evidence>
<accession>A0AA39G274</accession>
<keyword evidence="6" id="KW-0067">ATP-binding</keyword>
<dbReference type="HAMAP" id="MF_00309">
    <property type="entry name" value="ATP_synth_A_arch"/>
    <property type="match status" value="1"/>
</dbReference>
<keyword evidence="17" id="KW-1185">Reference proteome</keyword>
<evidence type="ECO:0000313" key="16">
    <source>
        <dbReference type="EMBL" id="KAK0179931.1"/>
    </source>
</evidence>
<reference evidence="16" key="1">
    <citation type="journal article" date="2023" name="bioRxiv">
        <title>Scaffold-level genome assemblies of two parasitoid biocontrol wasps reveal the parthenogenesis mechanism and an associated novel virus.</title>
        <authorList>
            <person name="Inwood S."/>
            <person name="Skelly J."/>
            <person name="Guhlin J."/>
            <person name="Harrop T."/>
            <person name="Goldson S."/>
            <person name="Dearden P."/>
        </authorList>
    </citation>
    <scope>NUCLEOTIDE SEQUENCE</scope>
    <source>
        <strain evidence="16">Lincoln</strain>
        <tissue evidence="16">Whole body</tissue>
    </source>
</reference>
<dbReference type="CDD" id="cd18111">
    <property type="entry name" value="ATP-synt_V_A-type_alpha_C"/>
    <property type="match status" value="1"/>
</dbReference>
<dbReference type="FunFam" id="1.10.1140.10:FF:000002">
    <property type="entry name" value="V-type proton ATPase catalytic subunit A"/>
    <property type="match status" value="1"/>
</dbReference>
<feature type="domain" description="ATPase F1/V1/A1 complex alpha/beta subunit nucleotide-binding" evidence="12">
    <location>
        <begin position="253"/>
        <end position="478"/>
    </location>
</feature>
<dbReference type="InterPro" id="IPR005725">
    <property type="entry name" value="ATPase_V1-cplx_asu"/>
</dbReference>
<evidence type="ECO:0000256" key="4">
    <source>
        <dbReference type="ARBA" id="ARBA00022741"/>
    </source>
</evidence>
<dbReference type="FunFam" id="2.40.50.100:FF:000008">
    <property type="entry name" value="V-type proton ATPase catalytic subunit A"/>
    <property type="match status" value="1"/>
</dbReference>
<dbReference type="InterPro" id="IPR036121">
    <property type="entry name" value="ATPase_F1/V1/A1_a/bsu_N_sf"/>
</dbReference>
<evidence type="ECO:0000259" key="12">
    <source>
        <dbReference type="Pfam" id="PF00006"/>
    </source>
</evidence>
<gene>
    <name evidence="16" type="ORF">PV327_005628</name>
</gene>
<dbReference type="GO" id="GO:0033180">
    <property type="term" value="C:proton-transporting V-type ATPase, V1 domain"/>
    <property type="evidence" value="ECO:0007669"/>
    <property type="project" value="InterPro"/>
</dbReference>
<dbReference type="PANTHER" id="PTHR43607">
    <property type="entry name" value="V-TYPE PROTON ATPASE CATALYTIC SUBUNIT A"/>
    <property type="match status" value="1"/>
</dbReference>
<dbReference type="InterPro" id="IPR004100">
    <property type="entry name" value="ATPase_F1/V1/A1_a/bsu_N"/>
</dbReference>
<dbReference type="GO" id="GO:0016887">
    <property type="term" value="F:ATP hydrolysis activity"/>
    <property type="evidence" value="ECO:0007669"/>
    <property type="project" value="InterPro"/>
</dbReference>
<evidence type="ECO:0000256" key="11">
    <source>
        <dbReference type="ARBA" id="ARBA00048383"/>
    </source>
</evidence>
<evidence type="ECO:0000256" key="7">
    <source>
        <dbReference type="ARBA" id="ARBA00022967"/>
    </source>
</evidence>
<comment type="caution">
    <text evidence="16">The sequence shown here is derived from an EMBL/GenBank/DDBJ whole genome shotgun (WGS) entry which is preliminary data.</text>
</comment>
<dbReference type="Gene3D" id="2.40.30.20">
    <property type="match status" value="1"/>
</dbReference>
<evidence type="ECO:0000256" key="10">
    <source>
        <dbReference type="ARBA" id="ARBA00046957"/>
    </source>
</evidence>
<dbReference type="SUPFAM" id="SSF50615">
    <property type="entry name" value="N-terminal domain of alpha and beta subunits of F1 ATP synthase"/>
    <property type="match status" value="1"/>
</dbReference>
<keyword evidence="5" id="KW-0375">Hydrogen ion transport</keyword>
<comment type="similarity">
    <text evidence="1">Belongs to the ATPase alpha/beta chains family.</text>
</comment>
<dbReference type="GO" id="GO:0005524">
    <property type="term" value="F:ATP binding"/>
    <property type="evidence" value="ECO:0007669"/>
    <property type="project" value="UniProtKB-KW"/>
</dbReference>
<keyword evidence="3" id="KW-0813">Transport</keyword>
<dbReference type="InterPro" id="IPR024034">
    <property type="entry name" value="ATPase_F1/V1_b/a_C"/>
</dbReference>
<dbReference type="SUPFAM" id="SSF47917">
    <property type="entry name" value="C-terminal domain of alpha and beta subunits of F1 ATP synthase"/>
    <property type="match status" value="1"/>
</dbReference>
<evidence type="ECO:0000313" key="17">
    <source>
        <dbReference type="Proteomes" id="UP001168972"/>
    </source>
</evidence>
<dbReference type="SUPFAM" id="SSF52540">
    <property type="entry name" value="P-loop containing nucleoside triphosphate hydrolases"/>
    <property type="match status" value="1"/>
</dbReference>
<evidence type="ECO:0000256" key="8">
    <source>
        <dbReference type="ARBA" id="ARBA00023065"/>
    </source>
</evidence>
<proteinExistence type="inferred from homology"/>
<sequence length="660" mass="74312">MDAETRSFNQWDYEKFINNKIKNEKIPPSWLRRDDYQHESQYGYVTSISGPVVKAKKMSGAAMYEIVRIGYEKLVGEIIRLDGDNATIQVYQETHGVTVGEPVLRTGFPLSVELGPGILGCIFDGIQRPLKDIAIISKKVFIPRDIDLPSIDRTVLWEFNPLNIRRGTHVTAGDIYGIVHESNLVKHKLMIPPKCCGQLNYIAPPGNYTVEDVILEIEFNGEIYQHTMLQLWPVRTPRPISEKLIANYPLLTGQRILDGLFPTVQGGSTAIPGAFGCGKTVISQSLSKYSNSDVIVYVGCGERGNEMSEVLRDFPGLSVEIDGKIESIMKRTTLVGNTSNMPVAAREASIYTGITISEYFRDMGYNVSMMADSTSRWAEALREISGRLGEMPGDSGYPAYLSARLSSFYERAGKVLCIGNPSREGSVSILGAVSPPGGDFSDPVTSATLGITQVFWALDKKLAQKKHFPAVNWSLSYSKYLKYLDGFYDRHFPGFIELRMKAREILQQEEELMEIVQLVGRGSLTDMDKIILDISTILKDDFLQQNSYSSYDCFCPFYKTFGMLKNIIAFYDFTKQALKKINKNSGQKITLDFIHDNMSDILHRLSKMKFMDPIKDDVKAAHQESAQHITKYAEEGVSFLKNRQEFWRQQRSSTVNKSSK</sequence>
<dbReference type="PROSITE" id="PS00152">
    <property type="entry name" value="ATPASE_ALPHA_BETA"/>
    <property type="match status" value="1"/>
</dbReference>
<dbReference type="Pfam" id="PF16886">
    <property type="entry name" value="ATP-synt_ab_Xtn"/>
    <property type="match status" value="1"/>
</dbReference>